<feature type="domain" description="TonB-dependent receptor-like beta-barrel" evidence="11">
    <location>
        <begin position="433"/>
        <end position="1003"/>
    </location>
</feature>
<evidence type="ECO:0000256" key="6">
    <source>
        <dbReference type="ARBA" id="ARBA00023136"/>
    </source>
</evidence>
<dbReference type="Gene3D" id="2.40.170.20">
    <property type="entry name" value="TonB-dependent receptor, beta-barrel domain"/>
    <property type="match status" value="1"/>
</dbReference>
<keyword evidence="13" id="KW-0675">Receptor</keyword>
<feature type="signal peptide" evidence="10">
    <location>
        <begin position="1"/>
        <end position="24"/>
    </location>
</feature>
<proteinExistence type="inferred from homology"/>
<gene>
    <name evidence="13" type="ORF">NCTC13063_00957</name>
</gene>
<protein>
    <submittedName>
        <fullName evidence="13">Outer membrane cobalamin receptor protein</fullName>
    </submittedName>
</protein>
<evidence type="ECO:0000256" key="7">
    <source>
        <dbReference type="ARBA" id="ARBA00023237"/>
    </source>
</evidence>
<accession>A0AAQ1UHZ9</accession>
<dbReference type="InterPro" id="IPR000531">
    <property type="entry name" value="Beta-barrel_TonB"/>
</dbReference>
<sequence>MYLQIKRATLAALLCLCCFVGALAQKTVSGNVKDTSGEPMIGVSVIVDGTSIGGVTDLDGNFTITNVPANAFIKVSYIGYKEQRLPVGNRNTLNITMQEDNQTLDELVVVGYGVVKKSDLTGAVGSIHADDIMAKGSTNLAGGLQGSIAGVNISQSSSRAGDSFSMQIRGKSSLQGGEPLYVVDGIVCDNINFLNPMDIEKVDVLKDASSTAIYGSRATNGVLMITTKKGSAPGEAKATVSYDGYYGIKTVANMPDFMDGADWMKWRIMRYTTSKLDPKTGSTTWTLTDSNLKAAWANYSPRWDDKYKNRDFTNWPDLVTRNGHEQNHFVNITGNTKNTSYRVGLGYQNEEGVLYDAYERWNIKAAVDNVINEHWAAGASVNLSTALKRSGSKNSVINGFRMSPMMDAFYWDGENAGAPVAQPGKDPAIYPYGGGPTSTLNPLVDREHSKDNTRTYNAMANLYLQYSPIKEVILKTTLSPMYDRNKEGIFYGGNTTQERNGKTNYARTIGRDAFSYTWDTQANFIKDFGDHTINALGLFSVYQQKTEGDGLITTDMPFDVDWYNMGSAANVEDKSSGYRKISMLSWVLRLNYDYKDRYLLTVSSRWDGSSKFQKNNRWGCFPSAAVAWRITEEPWMASTKDWLSNLKLRLSFGVTGNNGAVGPYQTQLLANTKYYYNFGNVVANGYGYALSNKDLTWEKTTEFDFGLDFGFLNNRINGSVDLYTRNSHDLLMEMETPLEMGSSTGAIWGNVGKVRNTGLELQLNTVNIQSRNLTWTTSFTFARNKNKIIELNGGKQDMTGNGWFIGQPIDVVYGYVPAGICTAEQAAALAADASKKTKFYEGEYMVKDMNNDGVIDPSDRRVLGHAEPSWTGSINSTLTWKGFDFSFNIYTSQGSKVYSPFMAEFTDFGQRGMGRLKMDFYTPAGVKLLGDDGKLYTTTEAHMGTYPFPTNGGNNKGTGQFWVNNSTGSQYFVNNSFTKVKNIILGYTLPKKWIAPIGLTYLRLYVNFVNPFVFTDYKGFDPEWASAKINDGTGGPASRSYQFGLSVKF</sequence>
<dbReference type="InterPro" id="IPR023997">
    <property type="entry name" value="TonB-dep_OMP_SusC/RagA_CS"/>
</dbReference>
<keyword evidence="6 8" id="KW-0472">Membrane</keyword>
<dbReference type="AlphaFoldDB" id="A0AAQ1UHZ9"/>
<evidence type="ECO:0000256" key="4">
    <source>
        <dbReference type="ARBA" id="ARBA00022692"/>
    </source>
</evidence>
<feature type="chain" id="PRO_5042896819" evidence="10">
    <location>
        <begin position="25"/>
        <end position="1049"/>
    </location>
</feature>
<dbReference type="InterPro" id="IPR037066">
    <property type="entry name" value="Plug_dom_sf"/>
</dbReference>
<dbReference type="Gene3D" id="2.60.40.1120">
    <property type="entry name" value="Carboxypeptidase-like, regulatory domain"/>
    <property type="match status" value="1"/>
</dbReference>
<dbReference type="InterPro" id="IPR036942">
    <property type="entry name" value="Beta-barrel_TonB_sf"/>
</dbReference>
<dbReference type="Pfam" id="PF00593">
    <property type="entry name" value="TonB_dep_Rec_b-barrel"/>
    <property type="match status" value="1"/>
</dbReference>
<dbReference type="GO" id="GO:0009279">
    <property type="term" value="C:cell outer membrane"/>
    <property type="evidence" value="ECO:0007669"/>
    <property type="project" value="UniProtKB-SubCell"/>
</dbReference>
<dbReference type="SUPFAM" id="SSF49464">
    <property type="entry name" value="Carboxypeptidase regulatory domain-like"/>
    <property type="match status" value="1"/>
</dbReference>
<dbReference type="SUPFAM" id="SSF56935">
    <property type="entry name" value="Porins"/>
    <property type="match status" value="1"/>
</dbReference>
<evidence type="ECO:0000313" key="14">
    <source>
        <dbReference type="Proteomes" id="UP000255283"/>
    </source>
</evidence>
<dbReference type="InterPro" id="IPR012910">
    <property type="entry name" value="Plug_dom"/>
</dbReference>
<dbReference type="RefSeq" id="WP_115153409.1">
    <property type="nucleotide sequence ID" value="NZ_DBFWLE010000010.1"/>
</dbReference>
<feature type="domain" description="TonB-dependent receptor plug" evidence="12">
    <location>
        <begin position="117"/>
        <end position="222"/>
    </location>
</feature>
<keyword evidence="4 8" id="KW-0812">Transmembrane</keyword>
<comment type="subcellular location">
    <subcellularLocation>
        <location evidence="1 8">Cell outer membrane</location>
        <topology evidence="1 8">Multi-pass membrane protein</topology>
    </subcellularLocation>
</comment>
<dbReference type="PROSITE" id="PS52016">
    <property type="entry name" value="TONB_DEPENDENT_REC_3"/>
    <property type="match status" value="1"/>
</dbReference>
<dbReference type="Pfam" id="PF13715">
    <property type="entry name" value="CarbopepD_reg_2"/>
    <property type="match status" value="1"/>
</dbReference>
<evidence type="ECO:0000256" key="9">
    <source>
        <dbReference type="RuleBase" id="RU003357"/>
    </source>
</evidence>
<dbReference type="Pfam" id="PF07715">
    <property type="entry name" value="Plug"/>
    <property type="match status" value="1"/>
</dbReference>
<name>A0AAQ1UHZ9_9BACT</name>
<reference evidence="13 14" key="1">
    <citation type="submission" date="2018-06" db="EMBL/GenBank/DDBJ databases">
        <authorList>
            <consortium name="Pathogen Informatics"/>
            <person name="Doyle S."/>
        </authorList>
    </citation>
    <scope>NUCLEOTIDE SEQUENCE [LARGE SCALE GENOMIC DNA]</scope>
    <source>
        <strain evidence="13 14">NCTC13063</strain>
    </source>
</reference>
<keyword evidence="7 8" id="KW-0998">Cell outer membrane</keyword>
<evidence type="ECO:0000256" key="5">
    <source>
        <dbReference type="ARBA" id="ARBA00023077"/>
    </source>
</evidence>
<dbReference type="InterPro" id="IPR023996">
    <property type="entry name" value="TonB-dep_OMP_SusC/RagA"/>
</dbReference>
<keyword evidence="5 9" id="KW-0798">TonB box</keyword>
<dbReference type="InterPro" id="IPR008969">
    <property type="entry name" value="CarboxyPept-like_regulatory"/>
</dbReference>
<evidence type="ECO:0000259" key="11">
    <source>
        <dbReference type="Pfam" id="PF00593"/>
    </source>
</evidence>
<keyword evidence="2 8" id="KW-0813">Transport</keyword>
<evidence type="ECO:0000259" key="12">
    <source>
        <dbReference type="Pfam" id="PF07715"/>
    </source>
</evidence>
<evidence type="ECO:0000256" key="1">
    <source>
        <dbReference type="ARBA" id="ARBA00004571"/>
    </source>
</evidence>
<dbReference type="FunFam" id="2.60.40.1120:FF:000003">
    <property type="entry name" value="Outer membrane protein Omp121"/>
    <property type="match status" value="1"/>
</dbReference>
<dbReference type="Gene3D" id="2.170.130.10">
    <property type="entry name" value="TonB-dependent receptor, plug domain"/>
    <property type="match status" value="1"/>
</dbReference>
<organism evidence="13 14">
    <name type="scientific">Segatella buccae</name>
    <dbReference type="NCBI Taxonomy" id="28126"/>
    <lineage>
        <taxon>Bacteria</taxon>
        <taxon>Pseudomonadati</taxon>
        <taxon>Bacteroidota</taxon>
        <taxon>Bacteroidia</taxon>
        <taxon>Bacteroidales</taxon>
        <taxon>Prevotellaceae</taxon>
        <taxon>Segatella</taxon>
    </lineage>
</organism>
<keyword evidence="10" id="KW-0732">Signal</keyword>
<evidence type="ECO:0000256" key="10">
    <source>
        <dbReference type="SAM" id="SignalP"/>
    </source>
</evidence>
<dbReference type="Proteomes" id="UP000255283">
    <property type="component" value="Unassembled WGS sequence"/>
</dbReference>
<evidence type="ECO:0000256" key="2">
    <source>
        <dbReference type="ARBA" id="ARBA00022448"/>
    </source>
</evidence>
<comment type="caution">
    <text evidence="13">The sequence shown here is derived from an EMBL/GenBank/DDBJ whole genome shotgun (WGS) entry which is preliminary data.</text>
</comment>
<dbReference type="NCBIfam" id="TIGR04057">
    <property type="entry name" value="SusC_RagA_signa"/>
    <property type="match status" value="1"/>
</dbReference>
<evidence type="ECO:0000313" key="13">
    <source>
        <dbReference type="EMBL" id="SUB79687.1"/>
    </source>
</evidence>
<comment type="similarity">
    <text evidence="8 9">Belongs to the TonB-dependent receptor family.</text>
</comment>
<keyword evidence="3 8" id="KW-1134">Transmembrane beta strand</keyword>
<dbReference type="EMBL" id="UGTJ01000001">
    <property type="protein sequence ID" value="SUB79687.1"/>
    <property type="molecule type" value="Genomic_DNA"/>
</dbReference>
<evidence type="ECO:0000256" key="3">
    <source>
        <dbReference type="ARBA" id="ARBA00022452"/>
    </source>
</evidence>
<dbReference type="InterPro" id="IPR039426">
    <property type="entry name" value="TonB-dep_rcpt-like"/>
</dbReference>
<evidence type="ECO:0000256" key="8">
    <source>
        <dbReference type="PROSITE-ProRule" id="PRU01360"/>
    </source>
</evidence>
<dbReference type="NCBIfam" id="TIGR04056">
    <property type="entry name" value="OMP_RagA_SusC"/>
    <property type="match status" value="1"/>
</dbReference>